<dbReference type="NCBIfam" id="TIGR00254">
    <property type="entry name" value="GGDEF"/>
    <property type="match status" value="1"/>
</dbReference>
<dbReference type="SUPFAM" id="SSF55073">
    <property type="entry name" value="Nucleotide cyclase"/>
    <property type="match status" value="1"/>
</dbReference>
<dbReference type="InterPro" id="IPR043128">
    <property type="entry name" value="Rev_trsase/Diguanyl_cyclase"/>
</dbReference>
<evidence type="ECO:0000259" key="5">
    <source>
        <dbReference type="PROSITE" id="PS50887"/>
    </source>
</evidence>
<dbReference type="Pfam" id="PF13424">
    <property type="entry name" value="TPR_12"/>
    <property type="match status" value="1"/>
</dbReference>
<dbReference type="Gene3D" id="1.25.40.10">
    <property type="entry name" value="Tetratricopeptide repeat domain"/>
    <property type="match status" value="1"/>
</dbReference>
<proteinExistence type="predicted"/>
<comment type="caution">
    <text evidence="6">The sequence shown here is derived from an EMBL/GenBank/DDBJ whole genome shotgun (WGS) entry which is preliminary data.</text>
</comment>
<dbReference type="InterPro" id="IPR011990">
    <property type="entry name" value="TPR-like_helical_dom_sf"/>
</dbReference>
<evidence type="ECO:0000313" key="7">
    <source>
        <dbReference type="Proteomes" id="UP000615755"/>
    </source>
</evidence>
<feature type="repeat" description="TPR" evidence="3">
    <location>
        <begin position="156"/>
        <end position="189"/>
    </location>
</feature>
<dbReference type="EC" id="2.7.7.65" evidence="1"/>
<comment type="catalytic activity">
    <reaction evidence="2">
        <text>2 GTP = 3',3'-c-di-GMP + 2 diphosphate</text>
        <dbReference type="Rhea" id="RHEA:24898"/>
        <dbReference type="ChEBI" id="CHEBI:33019"/>
        <dbReference type="ChEBI" id="CHEBI:37565"/>
        <dbReference type="ChEBI" id="CHEBI:58805"/>
        <dbReference type="EC" id="2.7.7.65"/>
    </reaction>
</comment>
<dbReference type="PROSITE" id="PS50887">
    <property type="entry name" value="GGDEF"/>
    <property type="match status" value="1"/>
</dbReference>
<dbReference type="PROSITE" id="PS50293">
    <property type="entry name" value="TPR_REGION"/>
    <property type="match status" value="1"/>
</dbReference>
<dbReference type="PANTHER" id="PTHR45138">
    <property type="entry name" value="REGULATORY COMPONENTS OF SENSORY TRANSDUCTION SYSTEM"/>
    <property type="match status" value="1"/>
</dbReference>
<dbReference type="Proteomes" id="UP000615755">
    <property type="component" value="Unassembled WGS sequence"/>
</dbReference>
<dbReference type="Pfam" id="PF00990">
    <property type="entry name" value="GGDEF"/>
    <property type="match status" value="1"/>
</dbReference>
<dbReference type="SMART" id="SM00028">
    <property type="entry name" value="TPR"/>
    <property type="match status" value="4"/>
</dbReference>
<keyword evidence="4" id="KW-0812">Transmembrane</keyword>
<evidence type="ECO:0000256" key="3">
    <source>
        <dbReference type="PROSITE-ProRule" id="PRU00339"/>
    </source>
</evidence>
<dbReference type="InterPro" id="IPR050469">
    <property type="entry name" value="Diguanylate_Cyclase"/>
</dbReference>
<keyword evidence="4" id="KW-0472">Membrane</keyword>
<dbReference type="SMART" id="SM00267">
    <property type="entry name" value="GGDEF"/>
    <property type="match status" value="1"/>
</dbReference>
<dbReference type="InterPro" id="IPR029787">
    <property type="entry name" value="Nucleotide_cyclase"/>
</dbReference>
<gene>
    <name evidence="6" type="ORF">PAUR_a0460</name>
</gene>
<dbReference type="InterPro" id="IPR019734">
    <property type="entry name" value="TPR_rpt"/>
</dbReference>
<dbReference type="PROSITE" id="PS50005">
    <property type="entry name" value="TPR"/>
    <property type="match status" value="1"/>
</dbReference>
<dbReference type="CDD" id="cd01949">
    <property type="entry name" value="GGDEF"/>
    <property type="match status" value="1"/>
</dbReference>
<feature type="domain" description="GGDEF" evidence="5">
    <location>
        <begin position="452"/>
        <end position="587"/>
    </location>
</feature>
<reference evidence="6 7" key="1">
    <citation type="submission" date="2015-03" db="EMBL/GenBank/DDBJ databases">
        <title>Genome sequence of Pseudoalteromonas aurantia.</title>
        <authorList>
            <person name="Xie B.-B."/>
            <person name="Rong J.-C."/>
            <person name="Qin Q.-L."/>
            <person name="Zhang Y.-Z."/>
        </authorList>
    </citation>
    <scope>NUCLEOTIDE SEQUENCE [LARGE SCALE GENOMIC DNA]</scope>
    <source>
        <strain evidence="6 7">208</strain>
    </source>
</reference>
<dbReference type="PANTHER" id="PTHR45138:SF9">
    <property type="entry name" value="DIGUANYLATE CYCLASE DGCM-RELATED"/>
    <property type="match status" value="1"/>
</dbReference>
<organism evidence="6 7">
    <name type="scientific">Pseudoalteromonas aurantia 208</name>
    <dbReference type="NCBI Taxonomy" id="1314867"/>
    <lineage>
        <taxon>Bacteria</taxon>
        <taxon>Pseudomonadati</taxon>
        <taxon>Pseudomonadota</taxon>
        <taxon>Gammaproteobacteria</taxon>
        <taxon>Alteromonadales</taxon>
        <taxon>Pseudoalteromonadaceae</taxon>
        <taxon>Pseudoalteromonas</taxon>
    </lineage>
</organism>
<dbReference type="InterPro" id="IPR000160">
    <property type="entry name" value="GGDEF_dom"/>
</dbReference>
<evidence type="ECO:0000313" key="6">
    <source>
        <dbReference type="EMBL" id="MBE0367149.1"/>
    </source>
</evidence>
<keyword evidence="4" id="KW-1133">Transmembrane helix</keyword>
<protein>
    <recommendedName>
        <fullName evidence="1">diguanylate cyclase</fullName>
        <ecNumber evidence="1">2.7.7.65</ecNumber>
    </recommendedName>
</protein>
<evidence type="ECO:0000256" key="4">
    <source>
        <dbReference type="SAM" id="Phobius"/>
    </source>
</evidence>
<accession>A0ABR9E823</accession>
<sequence>MQPGLERIYLTTVAAKLAEQLSKPLLIHLEPHSPLTEVEQRLLHAIQASMQNKHQLSESKFKEVQSLINEKTHQELASLVLQHIVWDHIKKGNYHSITRHLDKMNALAEAIDKPIIDPKYRWNLSAIVANHHGYHNKALTLYKKILGTRPNPSRQAVTFNNIGLTLMDMGQYDNAITHFKNALELRTLANNQQKIALTQLNLGIAYRKNLAFEQASSLLLSAQRTFTNLNNSYGVANSNIQLAKLHLAYEEPSQALTLLIDTLNILDAEQHATLLFDTHLTLAKTHLQLQQYDWALKAATWSLQLIKKENDITHQLSALGVIIQIHAKLNQFEQAYLFQEKYIALEQTHAKSQNQQALIAVQTELKMSKAELKTIRLEQKNLQQTHKIQQLQYNQYRLWLTIACITLIVIFVWRSRNKQRYLAEHDTLTGALNRAAMYKALSKYDAPIESEYAHALILLDLDHFKRINDTYGHPAGDQTLIQCCHTIKRAITQPHFISRIGGEEFVIFIPHIKKMNILNIVESARRTLSSQPVTLADHTSITVTASFAYYATNGLEHTKFTSIYSALDIGLYQAKKQGRNCAVEVIDINVS</sequence>
<evidence type="ECO:0000256" key="2">
    <source>
        <dbReference type="ARBA" id="ARBA00034247"/>
    </source>
</evidence>
<feature type="transmembrane region" description="Helical" evidence="4">
    <location>
        <begin position="396"/>
        <end position="413"/>
    </location>
</feature>
<keyword evidence="3" id="KW-0802">TPR repeat</keyword>
<dbReference type="EMBL" id="AQGV01000012">
    <property type="protein sequence ID" value="MBE0367149.1"/>
    <property type="molecule type" value="Genomic_DNA"/>
</dbReference>
<dbReference type="Gene3D" id="3.30.70.270">
    <property type="match status" value="1"/>
</dbReference>
<keyword evidence="7" id="KW-1185">Reference proteome</keyword>
<dbReference type="SUPFAM" id="SSF48452">
    <property type="entry name" value="TPR-like"/>
    <property type="match status" value="1"/>
</dbReference>
<evidence type="ECO:0000256" key="1">
    <source>
        <dbReference type="ARBA" id="ARBA00012528"/>
    </source>
</evidence>
<name>A0ABR9E823_9GAMM</name>